<evidence type="ECO:0000256" key="14">
    <source>
        <dbReference type="PROSITE-ProRule" id="PRU10141"/>
    </source>
</evidence>
<evidence type="ECO:0000256" key="11">
    <source>
        <dbReference type="ARBA" id="ARBA00067716"/>
    </source>
</evidence>
<keyword evidence="2 13" id="KW-0723">Serine/threonine-protein kinase</keyword>
<dbReference type="InterPro" id="IPR027417">
    <property type="entry name" value="P-loop_NTPase"/>
</dbReference>
<dbReference type="Pfam" id="PF00069">
    <property type="entry name" value="Pkinase"/>
    <property type="match status" value="1"/>
</dbReference>
<keyword evidence="4" id="KW-0479">Metal-binding</keyword>
<evidence type="ECO:0000256" key="15">
    <source>
        <dbReference type="SAM" id="MobiDB-lite"/>
    </source>
</evidence>
<comment type="catalytic activity">
    <reaction evidence="10 13">
        <text>L-seryl-[protein] + ATP = O-phospho-L-seryl-[protein] + ADP + H(+)</text>
        <dbReference type="Rhea" id="RHEA:17989"/>
        <dbReference type="Rhea" id="RHEA-COMP:9863"/>
        <dbReference type="Rhea" id="RHEA-COMP:11604"/>
        <dbReference type="ChEBI" id="CHEBI:15378"/>
        <dbReference type="ChEBI" id="CHEBI:29999"/>
        <dbReference type="ChEBI" id="CHEBI:30616"/>
        <dbReference type="ChEBI" id="CHEBI:83421"/>
        <dbReference type="ChEBI" id="CHEBI:456216"/>
        <dbReference type="EC" id="2.7.11.1"/>
    </reaction>
</comment>
<comment type="similarity">
    <text evidence="13">Belongs to the protein kinase superfamily.</text>
</comment>
<dbReference type="InterPro" id="IPR059106">
    <property type="entry name" value="WHD_MalT"/>
</dbReference>
<dbReference type="InterPro" id="IPR011990">
    <property type="entry name" value="TPR-like_helical_dom_sf"/>
</dbReference>
<proteinExistence type="inferred from homology"/>
<sequence>MVDVDSHPTQRGLVPDIPAELREAGFDDVAEIGRGGFGVVYRCAQPLLDRTVAVKVLTTDLDPENLDRFLREQHAMGKLSGHPNIVTILQVGTTVSGRPFIVMPYHAKNSLESLIRRHGPLDWGETLRVGVKLAGALEAAHRAGILHRDVKPANILLTEYGEPELTDFGIARMSGGFQTATGIITGSPAFTAPEVLEGKTPTPASDLYSLGATLFCALTGHAAFERRSGEKVIAQFLRITSQPVPDLREQGLPDEVAAVIERAMARDPAARPPGAAAFGDELRGVQRASGVAVDEMALPVDLGVERRTSPVAPSAVRRDTGATPTPPTPTTKYRPPVPTRSLVVRNRLLDVLRAGGRRRLVLIHAPSGFGKSTLAAQWREELSRPPVGVGWLTIDDDDNNVVWFLAHLLESIRQVRPALAASLGQVLDEHGDDAARYVLTALIDEIHQNDDRLVVVIDDWHRVSDTKTIGALGFLLERGCNHLQVIVTSWSRAGLPVSKLRIRDELVEIDGDALRFDVDEARSLLNDVDGLRLPDGDVRALTTSTDGWVAALQLAALSLRGGADAGSLVSRMSGASEMIGDFLAENVLDSLEPELLEFLLATSITERTCGGLASALAEVPRGQAMLEDIEQRGLFLQRIDKDPSWFRYHHLFAEFLRHRLERDHPDRVGQLHRAASDWFAEHGHLNEAVDHALASGDPARAVDLVEQDETNLLEQSKMTTLLEIVKKLPPRLVVSRARLQLTLAWTNVLLQRLAPAAAALKSFETALDRADLSDVTRADLRVEADVLRAVGEVFADRVDAIDHLVAEALARPDSFHPRVGGVAGSLAAFAAVHRFEFDAANRLLAWAEPYQEMMGPFAGVYAHCFGGIVARYALDIPGALRNFREAYEMGATAGQHSYAVRLACALLGELLYQTGELAEATRLLDEGYQLESVGAGVDTMIARYVTGARVKAVQGDRGTAIDRLTDGMAAAERLRLPRLAAAVNNERIRLGIEIPQEVAVRLRATRTIRQAPRGDGIATIIAELDEDSAIRLLSGSASADDQEQACRRATELLAGIDGARRPWAALGAQLLLVETLRATGRTDDANALAPAVVARCREQGLSGLLTDAGLG</sequence>
<dbReference type="Proteomes" id="UP000077342">
    <property type="component" value="Unassembled WGS sequence"/>
</dbReference>
<gene>
    <name evidence="17" type="ORF">A4G28_15750</name>
</gene>
<dbReference type="SUPFAM" id="SSF52540">
    <property type="entry name" value="P-loop containing nucleoside triphosphate hydrolases"/>
    <property type="match status" value="1"/>
</dbReference>
<feature type="domain" description="Protein kinase" evidence="16">
    <location>
        <begin position="26"/>
        <end position="283"/>
    </location>
</feature>
<keyword evidence="6 13" id="KW-0418">Kinase</keyword>
<comment type="caution">
    <text evidence="17">The sequence shown here is derived from an EMBL/GenBank/DDBJ whole genome shotgun (WGS) entry which is preliminary data.</text>
</comment>
<dbReference type="Pfam" id="PF25873">
    <property type="entry name" value="WHD_MalT"/>
    <property type="match status" value="1"/>
</dbReference>
<protein>
    <recommendedName>
        <fullName evidence="11 13">Serine/threonine-protein kinase PknK</fullName>
        <ecNumber evidence="1 13">2.7.11.1</ecNumber>
    </recommendedName>
    <alternativeName>
        <fullName evidence="12 13">Protein kinase K</fullName>
    </alternativeName>
</protein>
<reference evidence="18" key="1">
    <citation type="submission" date="2016-04" db="EMBL/GenBank/DDBJ databases">
        <authorList>
            <person name="Strapagiel D."/>
            <person name="Borowka P."/>
            <person name="Marciniak B."/>
            <person name="Bakula Z."/>
            <person name="Van Ingen J."/>
            <person name="Safianowska A."/>
            <person name="Dziadek J."/>
            <person name="Jagielski T."/>
        </authorList>
    </citation>
    <scope>NUCLEOTIDE SEQUENCE [LARGE SCALE GENOMIC DNA]</scope>
    <source>
        <strain evidence="18">1010001458</strain>
    </source>
</reference>
<dbReference type="InterPro" id="IPR016236">
    <property type="entry name" value="Ser/Thr_kinase_PknK_prd"/>
</dbReference>
<evidence type="ECO:0000313" key="18">
    <source>
        <dbReference type="Proteomes" id="UP000077342"/>
    </source>
</evidence>
<dbReference type="Gene3D" id="1.10.510.10">
    <property type="entry name" value="Transferase(Phosphotransferase) domain 1"/>
    <property type="match status" value="1"/>
</dbReference>
<dbReference type="InterPro" id="IPR017441">
    <property type="entry name" value="Protein_kinase_ATP_BS"/>
</dbReference>
<dbReference type="InterPro" id="IPR008271">
    <property type="entry name" value="Ser/Thr_kinase_AS"/>
</dbReference>
<evidence type="ECO:0000256" key="10">
    <source>
        <dbReference type="ARBA" id="ARBA00048679"/>
    </source>
</evidence>
<dbReference type="EC" id="2.7.11.1" evidence="1 13"/>
<dbReference type="FunFam" id="3.40.50.300:FF:002867">
    <property type="entry name" value="Serine/threonine-protein kinase PknK"/>
    <property type="match status" value="1"/>
</dbReference>
<dbReference type="SUPFAM" id="SSF56112">
    <property type="entry name" value="Protein kinase-like (PK-like)"/>
    <property type="match status" value="1"/>
</dbReference>
<dbReference type="PIRSF" id="PIRSF000574">
    <property type="entry name" value="Ser/Thr_PK_PknK_prd"/>
    <property type="match status" value="1"/>
</dbReference>
<evidence type="ECO:0000256" key="2">
    <source>
        <dbReference type="ARBA" id="ARBA00022527"/>
    </source>
</evidence>
<dbReference type="PANTHER" id="PTHR43289:SF6">
    <property type="entry name" value="SERINE_THREONINE-PROTEIN KINASE NEKL-3"/>
    <property type="match status" value="1"/>
</dbReference>
<dbReference type="AlphaFoldDB" id="A0A164DH57"/>
<dbReference type="CDD" id="cd14014">
    <property type="entry name" value="STKc_PknB_like"/>
    <property type="match status" value="1"/>
</dbReference>
<dbReference type="PANTHER" id="PTHR43289">
    <property type="entry name" value="MITOGEN-ACTIVATED PROTEIN KINASE KINASE KINASE 20-RELATED"/>
    <property type="match status" value="1"/>
</dbReference>
<evidence type="ECO:0000256" key="1">
    <source>
        <dbReference type="ARBA" id="ARBA00012513"/>
    </source>
</evidence>
<accession>A0A164DH57</accession>
<dbReference type="GO" id="GO:0004674">
    <property type="term" value="F:protein serine/threonine kinase activity"/>
    <property type="evidence" value="ECO:0007669"/>
    <property type="project" value="UniProtKB-UniRule"/>
</dbReference>
<dbReference type="InterPro" id="IPR041664">
    <property type="entry name" value="AAA_16"/>
</dbReference>
<evidence type="ECO:0000256" key="7">
    <source>
        <dbReference type="ARBA" id="ARBA00022840"/>
    </source>
</evidence>
<evidence type="ECO:0000256" key="5">
    <source>
        <dbReference type="ARBA" id="ARBA00022741"/>
    </source>
</evidence>
<evidence type="ECO:0000256" key="8">
    <source>
        <dbReference type="ARBA" id="ARBA00022842"/>
    </source>
</evidence>
<comment type="catalytic activity">
    <reaction evidence="9 13">
        <text>L-threonyl-[protein] + ATP = O-phospho-L-threonyl-[protein] + ADP + H(+)</text>
        <dbReference type="Rhea" id="RHEA:46608"/>
        <dbReference type="Rhea" id="RHEA-COMP:11060"/>
        <dbReference type="Rhea" id="RHEA-COMP:11605"/>
        <dbReference type="ChEBI" id="CHEBI:15378"/>
        <dbReference type="ChEBI" id="CHEBI:30013"/>
        <dbReference type="ChEBI" id="CHEBI:30616"/>
        <dbReference type="ChEBI" id="CHEBI:61977"/>
        <dbReference type="ChEBI" id="CHEBI:456216"/>
        <dbReference type="EC" id="2.7.11.1"/>
    </reaction>
</comment>
<organism evidence="17 18">
    <name type="scientific">Mycobacterium ostraviense</name>
    <dbReference type="NCBI Taxonomy" id="2738409"/>
    <lineage>
        <taxon>Bacteria</taxon>
        <taxon>Bacillati</taxon>
        <taxon>Actinomycetota</taxon>
        <taxon>Actinomycetes</taxon>
        <taxon>Mycobacteriales</taxon>
        <taxon>Mycobacteriaceae</taxon>
        <taxon>Mycobacterium</taxon>
    </lineage>
</organism>
<evidence type="ECO:0000256" key="12">
    <source>
        <dbReference type="ARBA" id="ARBA00082283"/>
    </source>
</evidence>
<dbReference type="GO" id="GO:0106310">
    <property type="term" value="F:protein serine kinase activity"/>
    <property type="evidence" value="ECO:0007669"/>
    <property type="project" value="UniProtKB-UniRule"/>
</dbReference>
<dbReference type="GO" id="GO:0046872">
    <property type="term" value="F:metal ion binding"/>
    <property type="evidence" value="ECO:0007669"/>
    <property type="project" value="UniProtKB-UniRule"/>
</dbReference>
<dbReference type="GO" id="GO:0005524">
    <property type="term" value="F:ATP binding"/>
    <property type="evidence" value="ECO:0007669"/>
    <property type="project" value="UniProtKB-UniRule"/>
</dbReference>
<dbReference type="EMBL" id="LWCI01000055">
    <property type="protein sequence ID" value="KZS66010.1"/>
    <property type="molecule type" value="Genomic_DNA"/>
</dbReference>
<dbReference type="Gene3D" id="3.40.50.300">
    <property type="entry name" value="P-loop containing nucleotide triphosphate hydrolases"/>
    <property type="match status" value="1"/>
</dbReference>
<evidence type="ECO:0000256" key="9">
    <source>
        <dbReference type="ARBA" id="ARBA00047899"/>
    </source>
</evidence>
<keyword evidence="8" id="KW-0460">Magnesium</keyword>
<evidence type="ECO:0000256" key="6">
    <source>
        <dbReference type="ARBA" id="ARBA00022777"/>
    </source>
</evidence>
<evidence type="ECO:0000256" key="4">
    <source>
        <dbReference type="ARBA" id="ARBA00022723"/>
    </source>
</evidence>
<dbReference type="PROSITE" id="PS00107">
    <property type="entry name" value="PROTEIN_KINASE_ATP"/>
    <property type="match status" value="1"/>
</dbReference>
<name>A0A164DH57_9MYCO</name>
<keyword evidence="18" id="KW-1185">Reference proteome</keyword>
<dbReference type="RefSeq" id="WP_075509657.1">
    <property type="nucleotide sequence ID" value="NZ_CP089224.1"/>
</dbReference>
<dbReference type="Pfam" id="PF13191">
    <property type="entry name" value="AAA_16"/>
    <property type="match status" value="1"/>
</dbReference>
<dbReference type="SMART" id="SM00220">
    <property type="entry name" value="S_TKc"/>
    <property type="match status" value="1"/>
</dbReference>
<dbReference type="PROSITE" id="PS50011">
    <property type="entry name" value="PROTEIN_KINASE_DOM"/>
    <property type="match status" value="1"/>
</dbReference>
<dbReference type="PROSITE" id="PS00108">
    <property type="entry name" value="PROTEIN_KINASE_ST"/>
    <property type="match status" value="1"/>
</dbReference>
<evidence type="ECO:0000259" key="16">
    <source>
        <dbReference type="PROSITE" id="PS50011"/>
    </source>
</evidence>
<dbReference type="InterPro" id="IPR000719">
    <property type="entry name" value="Prot_kinase_dom"/>
</dbReference>
<feature type="region of interest" description="Disordered" evidence="15">
    <location>
        <begin position="310"/>
        <end position="337"/>
    </location>
</feature>
<keyword evidence="5 13" id="KW-0547">Nucleotide-binding</keyword>
<dbReference type="InterPro" id="IPR011009">
    <property type="entry name" value="Kinase-like_dom_sf"/>
</dbReference>
<dbReference type="Gene3D" id="3.30.200.20">
    <property type="entry name" value="Phosphorylase Kinase, domain 1"/>
    <property type="match status" value="1"/>
</dbReference>
<dbReference type="Gene3D" id="1.25.40.10">
    <property type="entry name" value="Tetratricopeptide repeat domain"/>
    <property type="match status" value="1"/>
</dbReference>
<dbReference type="GO" id="GO:0080090">
    <property type="term" value="P:regulation of primary metabolic process"/>
    <property type="evidence" value="ECO:0007669"/>
    <property type="project" value="UniProtKB-ARBA"/>
</dbReference>
<evidence type="ECO:0000256" key="13">
    <source>
        <dbReference type="PIRNR" id="PIRNR000574"/>
    </source>
</evidence>
<keyword evidence="7 13" id="KW-0067">ATP-binding</keyword>
<evidence type="ECO:0000313" key="17">
    <source>
        <dbReference type="EMBL" id="KZS66010.1"/>
    </source>
</evidence>
<keyword evidence="3 13" id="KW-0808">Transferase</keyword>
<feature type="binding site" evidence="14">
    <location>
        <position position="55"/>
    </location>
    <ligand>
        <name>ATP</name>
        <dbReference type="ChEBI" id="CHEBI:30616"/>
    </ligand>
</feature>
<evidence type="ECO:0000256" key="3">
    <source>
        <dbReference type="ARBA" id="ARBA00022679"/>
    </source>
</evidence>